<evidence type="ECO:0008006" key="4">
    <source>
        <dbReference type="Google" id="ProtNLM"/>
    </source>
</evidence>
<sequence>MTLPTELLAQIGVAAAAVLAPPLALLGLPGMWLALGVAGAAEYWTEARLFSTQTMIGCLVLACLGEIWEFTASSVRARRAGAGRRGSIGALLGGMGGAIVGSFIVPVIGTLIGGGIGALAASAFLERRGGRPLGDALRIGKAAAAGQMIGVIGKLMIACVLAAWLAIAVFA</sequence>
<organism evidence="2 3">
    <name type="scientific">Saltatorellus ferox</name>
    <dbReference type="NCBI Taxonomy" id="2528018"/>
    <lineage>
        <taxon>Bacteria</taxon>
        <taxon>Pseudomonadati</taxon>
        <taxon>Planctomycetota</taxon>
        <taxon>Planctomycetia</taxon>
        <taxon>Planctomycetia incertae sedis</taxon>
        <taxon>Saltatorellus</taxon>
    </lineage>
</organism>
<evidence type="ECO:0000256" key="1">
    <source>
        <dbReference type="SAM" id="Phobius"/>
    </source>
</evidence>
<keyword evidence="1" id="KW-0472">Membrane</keyword>
<dbReference type="RefSeq" id="WP_145200242.1">
    <property type="nucleotide sequence ID" value="NZ_CP036434.1"/>
</dbReference>
<proteinExistence type="predicted"/>
<feature type="transmembrane region" description="Helical" evidence="1">
    <location>
        <begin position="50"/>
        <end position="70"/>
    </location>
</feature>
<feature type="transmembrane region" description="Helical" evidence="1">
    <location>
        <begin position="144"/>
        <end position="170"/>
    </location>
</feature>
<reference evidence="2 3" key="1">
    <citation type="submission" date="2019-02" db="EMBL/GenBank/DDBJ databases">
        <title>Deep-cultivation of Planctomycetes and their phenomic and genomic characterization uncovers novel biology.</title>
        <authorList>
            <person name="Wiegand S."/>
            <person name="Jogler M."/>
            <person name="Boedeker C."/>
            <person name="Pinto D."/>
            <person name="Vollmers J."/>
            <person name="Rivas-Marin E."/>
            <person name="Kohn T."/>
            <person name="Peeters S.H."/>
            <person name="Heuer A."/>
            <person name="Rast P."/>
            <person name="Oberbeckmann S."/>
            <person name="Bunk B."/>
            <person name="Jeske O."/>
            <person name="Meyerdierks A."/>
            <person name="Storesund J.E."/>
            <person name="Kallscheuer N."/>
            <person name="Luecker S."/>
            <person name="Lage O.M."/>
            <person name="Pohl T."/>
            <person name="Merkel B.J."/>
            <person name="Hornburger P."/>
            <person name="Mueller R.-W."/>
            <person name="Bruemmer F."/>
            <person name="Labrenz M."/>
            <person name="Spormann A.M."/>
            <person name="Op den Camp H."/>
            <person name="Overmann J."/>
            <person name="Amann R."/>
            <person name="Jetten M.S.M."/>
            <person name="Mascher T."/>
            <person name="Medema M.H."/>
            <person name="Devos D.P."/>
            <person name="Kaster A.-K."/>
            <person name="Ovreas L."/>
            <person name="Rohde M."/>
            <person name="Galperin M.Y."/>
            <person name="Jogler C."/>
        </authorList>
    </citation>
    <scope>NUCLEOTIDE SEQUENCE [LARGE SCALE GENOMIC DNA]</scope>
    <source>
        <strain evidence="2 3">Poly30</strain>
    </source>
</reference>
<dbReference type="Proteomes" id="UP000320390">
    <property type="component" value="Chromosome"/>
</dbReference>
<evidence type="ECO:0000313" key="2">
    <source>
        <dbReference type="EMBL" id="QDV08126.1"/>
    </source>
</evidence>
<feature type="transmembrane region" description="Helical" evidence="1">
    <location>
        <begin position="91"/>
        <end position="124"/>
    </location>
</feature>
<name>A0A518EVL1_9BACT</name>
<dbReference type="InterPro" id="IPR007403">
    <property type="entry name" value="DUF456"/>
</dbReference>
<keyword evidence="1" id="KW-0812">Transmembrane</keyword>
<dbReference type="AlphaFoldDB" id="A0A518EVL1"/>
<keyword evidence="3" id="KW-1185">Reference proteome</keyword>
<evidence type="ECO:0000313" key="3">
    <source>
        <dbReference type="Proteomes" id="UP000320390"/>
    </source>
</evidence>
<keyword evidence="1" id="KW-1133">Transmembrane helix</keyword>
<accession>A0A518EVL1</accession>
<dbReference type="Pfam" id="PF04306">
    <property type="entry name" value="DUF456"/>
    <property type="match status" value="1"/>
</dbReference>
<protein>
    <recommendedName>
        <fullName evidence="4">DUF456 domain-containing protein</fullName>
    </recommendedName>
</protein>
<dbReference type="EMBL" id="CP036434">
    <property type="protein sequence ID" value="QDV08126.1"/>
    <property type="molecule type" value="Genomic_DNA"/>
</dbReference>
<gene>
    <name evidence="2" type="ORF">Poly30_36620</name>
</gene>